<dbReference type="GO" id="GO:0005737">
    <property type="term" value="C:cytoplasm"/>
    <property type="evidence" value="ECO:0007669"/>
    <property type="project" value="UniProtKB-SubCell"/>
</dbReference>
<dbReference type="GO" id="GO:0003924">
    <property type="term" value="F:GTPase activity"/>
    <property type="evidence" value="ECO:0007669"/>
    <property type="project" value="TreeGrafter"/>
</dbReference>
<evidence type="ECO:0000256" key="5">
    <source>
        <dbReference type="PIRSR" id="PIRSR006230-1"/>
    </source>
</evidence>
<accession>A0A6L5GRA8</accession>
<name>A0A6L5GRA8_9FIRM</name>
<dbReference type="InterPro" id="IPR019991">
    <property type="entry name" value="GTP-bd_ribosome_bgen"/>
</dbReference>
<reference evidence="7" key="1">
    <citation type="journal article" date="2020" name="Appl. Environ. Microbiol.">
        <title>Medium-Chain Fatty Acid Synthesis by 'Candidatus Weimeria bifida' gen. nov., sp. nov., and 'Candidatus Pseudoramibacter fermentans' sp. nov.</title>
        <authorList>
            <person name="Scarborough M.J."/>
            <person name="Myers K.S."/>
            <person name="Donohue T.J."/>
            <person name="Noguera D.R."/>
        </authorList>
    </citation>
    <scope>NUCLEOTIDE SEQUENCE</scope>
    <source>
        <strain evidence="7">EUB1.1</strain>
    </source>
</reference>
<keyword evidence="3 4" id="KW-0342">GTP-binding</keyword>
<dbReference type="InterPro" id="IPR023179">
    <property type="entry name" value="GTP-bd_ortho_bundle_sf"/>
</dbReference>
<dbReference type="AlphaFoldDB" id="A0A6L5GRA8"/>
<feature type="binding site" evidence="5">
    <location>
        <position position="168"/>
    </location>
    <ligand>
        <name>GTP</name>
        <dbReference type="ChEBI" id="CHEBI:37565"/>
    </ligand>
</feature>
<keyword evidence="4" id="KW-0963">Cytoplasm</keyword>
<dbReference type="PROSITE" id="PS51721">
    <property type="entry name" value="G_CP"/>
    <property type="match status" value="1"/>
</dbReference>
<proteinExistence type="inferred from homology"/>
<comment type="function">
    <text evidence="4">Required for a late step of 50S ribosomal subunit assembly. Has GTPase activity.</text>
</comment>
<dbReference type="PANTHER" id="PTHR45782:SF4">
    <property type="entry name" value="MITOCHONDRIAL RIBOSOME-ASSOCIATED GTPASE 1"/>
    <property type="match status" value="1"/>
</dbReference>
<dbReference type="InterPro" id="IPR030378">
    <property type="entry name" value="G_CP_dom"/>
</dbReference>
<gene>
    <name evidence="7" type="primary">ylqF</name>
    <name evidence="7" type="ORF">FRC53_05080</name>
</gene>
<dbReference type="Pfam" id="PF01926">
    <property type="entry name" value="MMR_HSR1"/>
    <property type="match status" value="1"/>
</dbReference>
<sequence length="280" mass="31941">MATTSKQLQWYPGHMAKATRQIKEKLKLVDTIIEILDARVPVASRNPDIAQLLKKRKKTHIILLNKSDLADPKRTKQWISAIKKETTAQHVMAFTAYNRGDRSKLMSVLQQGESKKCLICGIPNVGKSAIINTLANKKKAVTGNKPGVTKGQQWIQTEEKIMLLDTPGILWPKFDSERIGNELAWIGAIKDTIFEKENLAGELIKFMMQYYPDRIQDRYQLEDISGKKPWEIFDMICEEKKLLVRGGEYDYGRASNMLLTDIKNGKFGRITIDMPESETE</sequence>
<dbReference type="Proteomes" id="UP000473648">
    <property type="component" value="Unassembled WGS sequence"/>
</dbReference>
<comment type="similarity">
    <text evidence="4">Belongs to the TRAFAC class YlqF/YawG GTPase family. MTG1 subfamily.</text>
</comment>
<dbReference type="SUPFAM" id="SSF52540">
    <property type="entry name" value="P-loop containing nucleoside triphosphate hydrolases"/>
    <property type="match status" value="1"/>
</dbReference>
<dbReference type="InterPro" id="IPR016478">
    <property type="entry name" value="GTPase_MTG1"/>
</dbReference>
<evidence type="ECO:0000313" key="8">
    <source>
        <dbReference type="Proteomes" id="UP000473648"/>
    </source>
</evidence>
<protein>
    <recommendedName>
        <fullName evidence="1 4">Ribosome biogenesis GTPase A</fullName>
    </recommendedName>
</protein>
<dbReference type="InterPro" id="IPR006073">
    <property type="entry name" value="GTP-bd"/>
</dbReference>
<evidence type="ECO:0000259" key="6">
    <source>
        <dbReference type="PROSITE" id="PS51721"/>
    </source>
</evidence>
<dbReference type="CDD" id="cd01856">
    <property type="entry name" value="YlqF"/>
    <property type="match status" value="1"/>
</dbReference>
<feature type="domain" description="CP-type G" evidence="6">
    <location>
        <begin position="19"/>
        <end position="172"/>
    </location>
</feature>
<dbReference type="PIRSF" id="PIRSF006230">
    <property type="entry name" value="MG442"/>
    <property type="match status" value="1"/>
</dbReference>
<dbReference type="NCBIfam" id="TIGR03596">
    <property type="entry name" value="GTPase_YlqF"/>
    <property type="match status" value="1"/>
</dbReference>
<dbReference type="GO" id="GO:0006412">
    <property type="term" value="P:translation"/>
    <property type="evidence" value="ECO:0007669"/>
    <property type="project" value="TreeGrafter"/>
</dbReference>
<comment type="caution">
    <text evidence="7">The sequence shown here is derived from an EMBL/GenBank/DDBJ whole genome shotgun (WGS) entry which is preliminary data.</text>
</comment>
<evidence type="ECO:0000256" key="2">
    <source>
        <dbReference type="ARBA" id="ARBA00022741"/>
    </source>
</evidence>
<dbReference type="Gene3D" id="3.40.50.300">
    <property type="entry name" value="P-loop containing nucleotide triphosphate hydrolases"/>
    <property type="match status" value="1"/>
</dbReference>
<dbReference type="Gene3D" id="1.10.1580.10">
    <property type="match status" value="1"/>
</dbReference>
<organism evidence="7 8">
    <name type="scientific">Candidatus Pseudoramibacter fermentans</name>
    <dbReference type="NCBI Taxonomy" id="2594427"/>
    <lineage>
        <taxon>Bacteria</taxon>
        <taxon>Bacillati</taxon>
        <taxon>Bacillota</taxon>
        <taxon>Clostridia</taxon>
        <taxon>Eubacteriales</taxon>
        <taxon>Eubacteriaceae</taxon>
        <taxon>Pseudoramibacter</taxon>
    </lineage>
</organism>
<evidence type="ECO:0000256" key="3">
    <source>
        <dbReference type="ARBA" id="ARBA00023134"/>
    </source>
</evidence>
<dbReference type="InterPro" id="IPR027417">
    <property type="entry name" value="P-loop_NTPase"/>
</dbReference>
<evidence type="ECO:0000256" key="4">
    <source>
        <dbReference type="PIRNR" id="PIRNR006230"/>
    </source>
</evidence>
<comment type="subcellular location">
    <subcellularLocation>
        <location evidence="4">Cytoplasm</location>
    </subcellularLocation>
</comment>
<dbReference type="PANTHER" id="PTHR45782">
    <property type="entry name" value="MITOCHONDRIAL RIBOSOME-ASSOCIATED GTPASE 1"/>
    <property type="match status" value="1"/>
</dbReference>
<feature type="binding site" evidence="5">
    <location>
        <begin position="65"/>
        <end position="68"/>
    </location>
    <ligand>
        <name>GTP</name>
        <dbReference type="ChEBI" id="CHEBI:37565"/>
    </ligand>
</feature>
<evidence type="ECO:0000256" key="1">
    <source>
        <dbReference type="ARBA" id="ARBA00014898"/>
    </source>
</evidence>
<dbReference type="EMBL" id="VOGB01000004">
    <property type="protein sequence ID" value="MQM72789.1"/>
    <property type="molecule type" value="Genomic_DNA"/>
</dbReference>
<keyword evidence="8" id="KW-1185">Reference proteome</keyword>
<keyword evidence="2 4" id="KW-0547">Nucleotide-binding</keyword>
<dbReference type="GO" id="GO:0005525">
    <property type="term" value="F:GTP binding"/>
    <property type="evidence" value="ECO:0007669"/>
    <property type="project" value="UniProtKB-KW"/>
</dbReference>
<evidence type="ECO:0000313" key="7">
    <source>
        <dbReference type="EMBL" id="MQM72789.1"/>
    </source>
</evidence>